<feature type="region of interest" description="Disordered" evidence="1">
    <location>
        <begin position="1"/>
        <end position="58"/>
    </location>
</feature>
<evidence type="ECO:0000256" key="1">
    <source>
        <dbReference type="SAM" id="MobiDB-lite"/>
    </source>
</evidence>
<protein>
    <submittedName>
        <fullName evidence="2">Uncharacterized protein</fullName>
    </submittedName>
</protein>
<reference evidence="3" key="1">
    <citation type="journal article" date="2019" name="Int. J. Syst. Evol. Microbiol.">
        <title>The Global Catalogue of Microorganisms (GCM) 10K type strain sequencing project: providing services to taxonomists for standard genome sequencing and annotation.</title>
        <authorList>
            <consortium name="The Broad Institute Genomics Platform"/>
            <consortium name="The Broad Institute Genome Sequencing Center for Infectious Disease"/>
            <person name="Wu L."/>
            <person name="Ma J."/>
        </authorList>
    </citation>
    <scope>NUCLEOTIDE SEQUENCE [LARGE SCALE GENOMIC DNA]</scope>
    <source>
        <strain evidence="3">CGMCC 4.7304</strain>
    </source>
</reference>
<gene>
    <name evidence="2" type="ORF">ACFPCZ_22155</name>
</gene>
<proteinExistence type="predicted"/>
<comment type="caution">
    <text evidence="2">The sequence shown here is derived from an EMBL/GenBank/DDBJ whole genome shotgun (WGS) entry which is preliminary data.</text>
</comment>
<evidence type="ECO:0000313" key="3">
    <source>
        <dbReference type="Proteomes" id="UP001595858"/>
    </source>
</evidence>
<keyword evidence="3" id="KW-1185">Reference proteome</keyword>
<organism evidence="2 3">
    <name type="scientific">Streptomonospora arabica</name>
    <dbReference type="NCBI Taxonomy" id="412417"/>
    <lineage>
        <taxon>Bacteria</taxon>
        <taxon>Bacillati</taxon>
        <taxon>Actinomycetota</taxon>
        <taxon>Actinomycetes</taxon>
        <taxon>Streptosporangiales</taxon>
        <taxon>Nocardiopsidaceae</taxon>
        <taxon>Streptomonospora</taxon>
    </lineage>
</organism>
<sequence length="58" mass="5968">MSEPDDLAANAVEIDPEAADLENDGRLVGVPPENAEAIEPEDAGCRDDSPAFQGGASE</sequence>
<dbReference type="Proteomes" id="UP001595858">
    <property type="component" value="Unassembled WGS sequence"/>
</dbReference>
<dbReference type="EMBL" id="JBHSIY010000028">
    <property type="protein sequence ID" value="MFC4869347.1"/>
    <property type="molecule type" value="Genomic_DNA"/>
</dbReference>
<dbReference type="RefSeq" id="WP_344143023.1">
    <property type="nucleotide sequence ID" value="NZ_BAAAQI010000006.1"/>
</dbReference>
<name>A0ABV9SSL0_9ACTN</name>
<accession>A0ABV9SSL0</accession>
<evidence type="ECO:0000313" key="2">
    <source>
        <dbReference type="EMBL" id="MFC4869347.1"/>
    </source>
</evidence>